<keyword evidence="3" id="KW-1185">Reference proteome</keyword>
<dbReference type="Gene3D" id="3.30.1330.40">
    <property type="entry name" value="RutC-like"/>
    <property type="match status" value="1"/>
</dbReference>
<dbReference type="Pfam" id="PF14588">
    <property type="entry name" value="YjgF_endoribonc"/>
    <property type="match status" value="1"/>
</dbReference>
<evidence type="ECO:0000259" key="1">
    <source>
        <dbReference type="Pfam" id="PF14588"/>
    </source>
</evidence>
<dbReference type="PANTHER" id="PTHR43760:SF1">
    <property type="entry name" value="ENDORIBONUCLEASE L-PSP_CHORISMATE MUTASE-LIKE DOMAIN-CONTAINING PROTEIN"/>
    <property type="match status" value="1"/>
</dbReference>
<dbReference type="EMBL" id="JBHSEP010000001">
    <property type="protein sequence ID" value="MFC4597098.1"/>
    <property type="molecule type" value="Genomic_DNA"/>
</dbReference>
<comment type="caution">
    <text evidence="2">The sequence shown here is derived from an EMBL/GenBank/DDBJ whole genome shotgun (WGS) entry which is preliminary data.</text>
</comment>
<evidence type="ECO:0000313" key="2">
    <source>
        <dbReference type="EMBL" id="MFC4597098.1"/>
    </source>
</evidence>
<dbReference type="Proteomes" id="UP001596028">
    <property type="component" value="Unassembled WGS sequence"/>
</dbReference>
<reference evidence="3" key="1">
    <citation type="journal article" date="2019" name="Int. J. Syst. Evol. Microbiol.">
        <title>The Global Catalogue of Microorganisms (GCM) 10K type strain sequencing project: providing services to taxonomists for standard genome sequencing and annotation.</title>
        <authorList>
            <consortium name="The Broad Institute Genomics Platform"/>
            <consortium name="The Broad Institute Genome Sequencing Center for Infectious Disease"/>
            <person name="Wu L."/>
            <person name="Ma J."/>
        </authorList>
    </citation>
    <scope>NUCLEOTIDE SEQUENCE [LARGE SCALE GENOMIC DNA]</scope>
    <source>
        <strain evidence="3">CCUG 49571</strain>
    </source>
</reference>
<name>A0ABV9F7V6_9BACL</name>
<accession>A0ABV9F7V6</accession>
<organism evidence="2 3">
    <name type="scientific">Cohnella hongkongensis</name>
    <dbReference type="NCBI Taxonomy" id="178337"/>
    <lineage>
        <taxon>Bacteria</taxon>
        <taxon>Bacillati</taxon>
        <taxon>Bacillota</taxon>
        <taxon>Bacilli</taxon>
        <taxon>Bacillales</taxon>
        <taxon>Paenibacillaceae</taxon>
        <taxon>Cohnella</taxon>
    </lineage>
</organism>
<dbReference type="SUPFAM" id="SSF55298">
    <property type="entry name" value="YjgF-like"/>
    <property type="match status" value="1"/>
</dbReference>
<dbReference type="CDD" id="cd02199">
    <property type="entry name" value="YjgF_YER057c_UK114_like_1"/>
    <property type="match status" value="1"/>
</dbReference>
<protein>
    <submittedName>
        <fullName evidence="2">RidA family protein</fullName>
    </submittedName>
</protein>
<evidence type="ECO:0000313" key="3">
    <source>
        <dbReference type="Proteomes" id="UP001596028"/>
    </source>
</evidence>
<dbReference type="RefSeq" id="WP_378091871.1">
    <property type="nucleotide sequence ID" value="NZ_JBHSEP010000001.1"/>
</dbReference>
<gene>
    <name evidence="2" type="ORF">ACFO3S_02505</name>
</gene>
<proteinExistence type="predicted"/>
<dbReference type="InterPro" id="IPR013813">
    <property type="entry name" value="Endoribo_LPSP/chorism_mut-like"/>
</dbReference>
<sequence length="157" mass="16778">MRTGSVERRLEELGIQLGPVPPAVATYVSAKTVGNLVYTSGNDCRIDGVLMMTGKVGSDLTVEQGYAAARQVAINLLAVLKEHLGELDRIKQVVKMLAFVNSADGFTQQPYVINGASDLLVEALGDKGKHARSAISANELPFDTPVEIELIVEVSEP</sequence>
<feature type="domain" description="Endoribonuclease L-PSP/chorismate mutase-like" evidence="1">
    <location>
        <begin position="7"/>
        <end position="146"/>
    </location>
</feature>
<dbReference type="PANTHER" id="PTHR43760">
    <property type="entry name" value="ENDORIBONUCLEASE-RELATED"/>
    <property type="match status" value="1"/>
</dbReference>
<dbReference type="InterPro" id="IPR035959">
    <property type="entry name" value="RutC-like_sf"/>
</dbReference>